<dbReference type="PANTHER" id="PTHR31212">
    <property type="entry name" value="ALPHA-KETOGLUTARATE-DEPENDENT DIOXYGENASE ALKB HOMOLOG 3"/>
    <property type="match status" value="1"/>
</dbReference>
<dbReference type="InterPro" id="IPR032854">
    <property type="entry name" value="ALKBH3"/>
</dbReference>
<dbReference type="EMBL" id="CAJVPV010005222">
    <property type="protein sequence ID" value="CAG8587120.1"/>
    <property type="molecule type" value="Genomic_DNA"/>
</dbReference>
<dbReference type="Proteomes" id="UP000789342">
    <property type="component" value="Unassembled WGS sequence"/>
</dbReference>
<dbReference type="Pfam" id="PF13532">
    <property type="entry name" value="2OG-FeII_Oxy_2"/>
    <property type="match status" value="1"/>
</dbReference>
<evidence type="ECO:0000313" key="2">
    <source>
        <dbReference type="EMBL" id="CAG8587120.1"/>
    </source>
</evidence>
<name>A0A9N9C199_9GLOM</name>
<sequence length="250" mass="28949">CTESENLDAWISRKKKTGQQVISQESKRSSADKVLSKPIQLQQTSLVQFCSSSSEENSESKTTPQKHAFVKLELPQADVFYYPSVISLRECDQFYSDLSFLTYWSRPTFKIFGRPSSAPRLTCSFGSDPDRVYRYSGTTARVDSLEYHPSVRILKEKIESILNVKFNFVLLNWYKNGDDYIGEHSDDERDLVRDGVIACVYFGKRLIDGHERCYSKTLEAFYPKGKKNYRRKNQSNIQTTELKFMALINF</sequence>
<evidence type="ECO:0000313" key="3">
    <source>
        <dbReference type="Proteomes" id="UP000789342"/>
    </source>
</evidence>
<evidence type="ECO:0000259" key="1">
    <source>
        <dbReference type="Pfam" id="PF13532"/>
    </source>
</evidence>
<dbReference type="InterPro" id="IPR037151">
    <property type="entry name" value="AlkB-like_sf"/>
</dbReference>
<accession>A0A9N9C199</accession>
<reference evidence="2" key="1">
    <citation type="submission" date="2021-06" db="EMBL/GenBank/DDBJ databases">
        <authorList>
            <person name="Kallberg Y."/>
            <person name="Tangrot J."/>
            <person name="Rosling A."/>
        </authorList>
    </citation>
    <scope>NUCLEOTIDE SEQUENCE</scope>
    <source>
        <strain evidence="2">CL551</strain>
    </source>
</reference>
<proteinExistence type="predicted"/>
<dbReference type="Gene3D" id="2.60.120.590">
    <property type="entry name" value="Alpha-ketoglutarate-dependent dioxygenase AlkB-like"/>
    <property type="match status" value="1"/>
</dbReference>
<dbReference type="PANTHER" id="PTHR31212:SF4">
    <property type="entry name" value="ALPHA-KETOGLUTARATE-DEPENDENT DIOXYGENASE ALKB HOMOLOG 3"/>
    <property type="match status" value="1"/>
</dbReference>
<feature type="non-terminal residue" evidence="2">
    <location>
        <position position="250"/>
    </location>
</feature>
<protein>
    <submittedName>
        <fullName evidence="2">7873_t:CDS:1</fullName>
    </submittedName>
</protein>
<organism evidence="2 3">
    <name type="scientific">Acaulospora morrowiae</name>
    <dbReference type="NCBI Taxonomy" id="94023"/>
    <lineage>
        <taxon>Eukaryota</taxon>
        <taxon>Fungi</taxon>
        <taxon>Fungi incertae sedis</taxon>
        <taxon>Mucoromycota</taxon>
        <taxon>Glomeromycotina</taxon>
        <taxon>Glomeromycetes</taxon>
        <taxon>Diversisporales</taxon>
        <taxon>Acaulosporaceae</taxon>
        <taxon>Acaulospora</taxon>
    </lineage>
</organism>
<keyword evidence="3" id="KW-1185">Reference proteome</keyword>
<dbReference type="SUPFAM" id="SSF51197">
    <property type="entry name" value="Clavaminate synthase-like"/>
    <property type="match status" value="1"/>
</dbReference>
<gene>
    <name evidence="2" type="ORF">AMORRO_LOCUS7180</name>
</gene>
<dbReference type="GO" id="GO:0006307">
    <property type="term" value="P:DNA alkylation repair"/>
    <property type="evidence" value="ECO:0007669"/>
    <property type="project" value="InterPro"/>
</dbReference>
<dbReference type="OrthoDB" id="545910at2759"/>
<dbReference type="InterPro" id="IPR027450">
    <property type="entry name" value="AlkB-like"/>
</dbReference>
<dbReference type="AlphaFoldDB" id="A0A9N9C199"/>
<feature type="domain" description="Alpha-ketoglutarate-dependent dioxygenase AlkB-like" evidence="1">
    <location>
        <begin position="79"/>
        <end position="204"/>
    </location>
</feature>
<comment type="caution">
    <text evidence="2">The sequence shown here is derived from an EMBL/GenBank/DDBJ whole genome shotgun (WGS) entry which is preliminary data.</text>
</comment>
<dbReference type="GO" id="GO:0051213">
    <property type="term" value="F:dioxygenase activity"/>
    <property type="evidence" value="ECO:0007669"/>
    <property type="project" value="InterPro"/>
</dbReference>